<gene>
    <name evidence="1" type="ORF">SVIM_LOCUS57557</name>
</gene>
<protein>
    <submittedName>
        <fullName evidence="1">Uncharacterized protein</fullName>
    </submittedName>
</protein>
<name>A0A6N2KB66_SALVM</name>
<accession>A0A6N2KB66</accession>
<reference evidence="1" key="1">
    <citation type="submission" date="2019-03" db="EMBL/GenBank/DDBJ databases">
        <authorList>
            <person name="Mank J."/>
            <person name="Almeida P."/>
        </authorList>
    </citation>
    <scope>NUCLEOTIDE SEQUENCE</scope>
    <source>
        <strain evidence="1">78183</strain>
    </source>
</reference>
<dbReference type="EMBL" id="CAADRP010000224">
    <property type="protein sequence ID" value="VFU25324.1"/>
    <property type="molecule type" value="Genomic_DNA"/>
</dbReference>
<dbReference type="AlphaFoldDB" id="A0A6N2KB66"/>
<proteinExistence type="predicted"/>
<organism evidence="1">
    <name type="scientific">Salix viminalis</name>
    <name type="common">Common osier</name>
    <name type="synonym">Basket willow</name>
    <dbReference type="NCBI Taxonomy" id="40686"/>
    <lineage>
        <taxon>Eukaryota</taxon>
        <taxon>Viridiplantae</taxon>
        <taxon>Streptophyta</taxon>
        <taxon>Embryophyta</taxon>
        <taxon>Tracheophyta</taxon>
        <taxon>Spermatophyta</taxon>
        <taxon>Magnoliopsida</taxon>
        <taxon>eudicotyledons</taxon>
        <taxon>Gunneridae</taxon>
        <taxon>Pentapetalae</taxon>
        <taxon>rosids</taxon>
        <taxon>fabids</taxon>
        <taxon>Malpighiales</taxon>
        <taxon>Salicaceae</taxon>
        <taxon>Saliceae</taxon>
        <taxon>Salix</taxon>
    </lineage>
</organism>
<evidence type="ECO:0000313" key="1">
    <source>
        <dbReference type="EMBL" id="VFU25324.1"/>
    </source>
</evidence>
<sequence>MFKLPLLTNIRFVATSREQLLLLKSHLNFQNNGSLKDIHISTFGAICLARSYHGRKAYLLQHD</sequence>